<dbReference type="SUPFAM" id="SSF55811">
    <property type="entry name" value="Nudix"/>
    <property type="match status" value="1"/>
</dbReference>
<dbReference type="OrthoDB" id="8594221at2"/>
<sequence length="146" mass="16444">MTWQPHITVATVIEDNGRFLFVEEMKGGRLVLNQPAGHLEPDETLLQAALRETLEETAWEVELTGVVGIYLYTAPSNGVTYQRVCFSARPVHLNPELELDPDISGTTWLTRDELASQGHRLRSELVMQCLDDYLSGPLHSLELIRT</sequence>
<proteinExistence type="inferred from homology"/>
<dbReference type="Pfam" id="PF00293">
    <property type="entry name" value="NUDIX"/>
    <property type="match status" value="1"/>
</dbReference>
<evidence type="ECO:0000256" key="2">
    <source>
        <dbReference type="ARBA" id="ARBA00011245"/>
    </source>
</evidence>
<dbReference type="GO" id="GO:0004787">
    <property type="term" value="F:thiamine diphosphate phosphatase activity"/>
    <property type="evidence" value="ECO:0007669"/>
    <property type="project" value="InterPro"/>
</dbReference>
<dbReference type="Proteomes" id="UP000029499">
    <property type="component" value="Chromosome"/>
</dbReference>
<dbReference type="EMBL" id="CP009533">
    <property type="protein sequence ID" value="AIS17983.1"/>
    <property type="molecule type" value="Genomic_DNA"/>
</dbReference>
<dbReference type="InterPro" id="IPR033713">
    <property type="entry name" value="NudJ"/>
</dbReference>
<keyword evidence="4 6" id="KW-0378">Hydrolase</keyword>
<dbReference type="GO" id="GO:0017111">
    <property type="term" value="F:ribonucleoside triphosphate phosphatase activity"/>
    <property type="evidence" value="ECO:0007669"/>
    <property type="project" value="InterPro"/>
</dbReference>
<dbReference type="PROSITE" id="PS51462">
    <property type="entry name" value="NUDIX"/>
    <property type="match status" value="1"/>
</dbReference>
<name>A0A089YNI5_9PSED</name>
<protein>
    <recommendedName>
        <fullName evidence="3 4">Phosphatase NudJ</fullName>
        <ecNumber evidence="4">3.6.1.-</ecNumber>
    </recommendedName>
</protein>
<dbReference type="PANTHER" id="PTHR43222">
    <property type="entry name" value="NUDIX HYDROLASE 23"/>
    <property type="match status" value="1"/>
</dbReference>
<feature type="domain" description="Nudix hydrolase" evidence="5">
    <location>
        <begin position="2"/>
        <end position="134"/>
    </location>
</feature>
<keyword evidence="4" id="KW-0460">Magnesium</keyword>
<evidence type="ECO:0000256" key="4">
    <source>
        <dbReference type="RuleBase" id="RU364043"/>
    </source>
</evidence>
<evidence type="ECO:0000256" key="1">
    <source>
        <dbReference type="ARBA" id="ARBA00007608"/>
    </source>
</evidence>
<comment type="subunit">
    <text evidence="2 4">Monomer.</text>
</comment>
<dbReference type="Gene3D" id="3.90.79.10">
    <property type="entry name" value="Nucleoside Triphosphate Pyrophosphohydrolase"/>
    <property type="match status" value="1"/>
</dbReference>
<evidence type="ECO:0000313" key="6">
    <source>
        <dbReference type="EMBL" id="AIS17983.1"/>
    </source>
</evidence>
<evidence type="ECO:0000259" key="5">
    <source>
        <dbReference type="PROSITE" id="PS51462"/>
    </source>
</evidence>
<reference evidence="6 7" key="1">
    <citation type="journal article" date="2015" name="J. Biotechnol.">
        <title>Complete genome sequence of Pseudomonas rhizosphaerae IH5T (=DSM 16299T), a phosphate-solubilizing rhizobacterium for bacterial biofertilizer.</title>
        <authorList>
            <person name="Kwak Y."/>
            <person name="Jung B.K."/>
            <person name="Shin J.H."/>
        </authorList>
    </citation>
    <scope>NUCLEOTIDE SEQUENCE [LARGE SCALE GENOMIC DNA]</scope>
    <source>
        <strain evidence="6">DSM 16299</strain>
    </source>
</reference>
<dbReference type="STRING" id="216142.LT40_11540"/>
<keyword evidence="7" id="KW-1185">Reference proteome</keyword>
<accession>A0A089YNI5</accession>
<dbReference type="InterPro" id="IPR015797">
    <property type="entry name" value="NUDIX_hydrolase-like_dom_sf"/>
</dbReference>
<dbReference type="RefSeq" id="WP_043190070.1">
    <property type="nucleotide sequence ID" value="NZ_CP009533.1"/>
</dbReference>
<gene>
    <name evidence="4" type="primary">nudJ</name>
    <name evidence="6" type="ORF">LT40_11540</name>
</gene>
<evidence type="ECO:0000256" key="3">
    <source>
        <dbReference type="ARBA" id="ARBA00015552"/>
    </source>
</evidence>
<dbReference type="PANTHER" id="PTHR43222:SF11">
    <property type="entry name" value="PHOSPHATASE NUDJ"/>
    <property type="match status" value="1"/>
</dbReference>
<evidence type="ECO:0000313" key="7">
    <source>
        <dbReference type="Proteomes" id="UP000029499"/>
    </source>
</evidence>
<organism evidence="6 7">
    <name type="scientific">Pseudomonas rhizosphaerae</name>
    <dbReference type="NCBI Taxonomy" id="216142"/>
    <lineage>
        <taxon>Bacteria</taxon>
        <taxon>Pseudomonadati</taxon>
        <taxon>Pseudomonadota</taxon>
        <taxon>Gammaproteobacteria</taxon>
        <taxon>Pseudomonadales</taxon>
        <taxon>Pseudomonadaceae</taxon>
        <taxon>Pseudomonas</taxon>
    </lineage>
</organism>
<dbReference type="HOGENOM" id="CLU_037162_6_1_6"/>
<dbReference type="InterPro" id="IPR000086">
    <property type="entry name" value="NUDIX_hydrolase_dom"/>
</dbReference>
<dbReference type="GO" id="GO:0017110">
    <property type="term" value="F:nucleoside diphosphate phosphatase activity"/>
    <property type="evidence" value="ECO:0007669"/>
    <property type="project" value="InterPro"/>
</dbReference>
<comment type="cofactor">
    <cofactor evidence="4">
        <name>Mg(2+)</name>
        <dbReference type="ChEBI" id="CHEBI:18420"/>
    </cofactor>
</comment>
<dbReference type="KEGG" id="prh:LT40_11540"/>
<dbReference type="CDD" id="cd03675">
    <property type="entry name" value="NUDIX_Hydrolase"/>
    <property type="match status" value="1"/>
</dbReference>
<comment type="similarity">
    <text evidence="1 4">Belongs to the Nudix hydrolase family. NudJ subfamily.</text>
</comment>
<dbReference type="EC" id="3.6.1.-" evidence="4"/>
<dbReference type="AlphaFoldDB" id="A0A089YNI5"/>
<dbReference type="eggNOG" id="COG1051">
    <property type="taxonomic scope" value="Bacteria"/>
</dbReference>